<feature type="region of interest" description="Disordered" evidence="1">
    <location>
        <begin position="29"/>
        <end position="78"/>
    </location>
</feature>
<dbReference type="EMBL" id="JH992986">
    <property type="protein sequence ID" value="EKX48312.1"/>
    <property type="molecule type" value="Genomic_DNA"/>
</dbReference>
<organism evidence="2">
    <name type="scientific">Guillardia theta (strain CCMP2712)</name>
    <name type="common">Cryptophyte</name>
    <dbReference type="NCBI Taxonomy" id="905079"/>
    <lineage>
        <taxon>Eukaryota</taxon>
        <taxon>Cryptophyceae</taxon>
        <taxon>Pyrenomonadales</taxon>
        <taxon>Geminigeraceae</taxon>
        <taxon>Guillardia</taxon>
    </lineage>
</organism>
<evidence type="ECO:0000313" key="2">
    <source>
        <dbReference type="EMBL" id="EKX48312.1"/>
    </source>
</evidence>
<dbReference type="AlphaFoldDB" id="L1JJ45"/>
<reference evidence="3" key="3">
    <citation type="submission" date="2015-06" db="UniProtKB">
        <authorList>
            <consortium name="EnsemblProtists"/>
        </authorList>
    </citation>
    <scope>IDENTIFICATION</scope>
</reference>
<name>L1JJ45_GUITC</name>
<feature type="compositionally biased region" description="Basic and acidic residues" evidence="1">
    <location>
        <begin position="49"/>
        <end position="78"/>
    </location>
</feature>
<dbReference type="RefSeq" id="XP_005835292.1">
    <property type="nucleotide sequence ID" value="XM_005835235.1"/>
</dbReference>
<protein>
    <submittedName>
        <fullName evidence="2 3">Uncharacterized protein</fullName>
    </submittedName>
</protein>
<evidence type="ECO:0000313" key="3">
    <source>
        <dbReference type="EnsemblProtists" id="EKX48312"/>
    </source>
</evidence>
<evidence type="ECO:0000313" key="4">
    <source>
        <dbReference type="Proteomes" id="UP000011087"/>
    </source>
</evidence>
<gene>
    <name evidence="2" type="ORF">GUITHDRAFT_136823</name>
</gene>
<reference evidence="4" key="2">
    <citation type="submission" date="2012-11" db="EMBL/GenBank/DDBJ databases">
        <authorList>
            <person name="Kuo A."/>
            <person name="Curtis B.A."/>
            <person name="Tanifuji G."/>
            <person name="Burki F."/>
            <person name="Gruber A."/>
            <person name="Irimia M."/>
            <person name="Maruyama S."/>
            <person name="Arias M.C."/>
            <person name="Ball S.G."/>
            <person name="Gile G.H."/>
            <person name="Hirakawa Y."/>
            <person name="Hopkins J.F."/>
            <person name="Rensing S.A."/>
            <person name="Schmutz J."/>
            <person name="Symeonidi A."/>
            <person name="Elias M."/>
            <person name="Eveleigh R.J."/>
            <person name="Herman E.K."/>
            <person name="Klute M.J."/>
            <person name="Nakayama T."/>
            <person name="Obornik M."/>
            <person name="Reyes-Prieto A."/>
            <person name="Armbrust E.V."/>
            <person name="Aves S.J."/>
            <person name="Beiko R.G."/>
            <person name="Coutinho P."/>
            <person name="Dacks J.B."/>
            <person name="Durnford D.G."/>
            <person name="Fast N.M."/>
            <person name="Green B.R."/>
            <person name="Grisdale C."/>
            <person name="Hempe F."/>
            <person name="Henrissat B."/>
            <person name="Hoppner M.P."/>
            <person name="Ishida K.-I."/>
            <person name="Kim E."/>
            <person name="Koreny L."/>
            <person name="Kroth P.G."/>
            <person name="Liu Y."/>
            <person name="Malik S.-B."/>
            <person name="Maier U.G."/>
            <person name="McRose D."/>
            <person name="Mock T."/>
            <person name="Neilson J.A."/>
            <person name="Onodera N.T."/>
            <person name="Poole A.M."/>
            <person name="Pritham E.J."/>
            <person name="Richards T.A."/>
            <person name="Rocap G."/>
            <person name="Roy S.W."/>
            <person name="Sarai C."/>
            <person name="Schaack S."/>
            <person name="Shirato S."/>
            <person name="Slamovits C.H."/>
            <person name="Spencer D.F."/>
            <person name="Suzuki S."/>
            <person name="Worden A.Z."/>
            <person name="Zauner S."/>
            <person name="Barry K."/>
            <person name="Bell C."/>
            <person name="Bharti A.K."/>
            <person name="Crow J.A."/>
            <person name="Grimwood J."/>
            <person name="Kramer R."/>
            <person name="Lindquist E."/>
            <person name="Lucas S."/>
            <person name="Salamov A."/>
            <person name="McFadden G.I."/>
            <person name="Lane C.E."/>
            <person name="Keeling P.J."/>
            <person name="Gray M.W."/>
            <person name="Grigoriev I.V."/>
            <person name="Archibald J.M."/>
        </authorList>
    </citation>
    <scope>NUCLEOTIDE SEQUENCE</scope>
    <source>
        <strain evidence="4">CCMP2712</strain>
    </source>
</reference>
<accession>L1JJ45</accession>
<dbReference type="PaxDb" id="55529-EKX48312"/>
<dbReference type="Proteomes" id="UP000011087">
    <property type="component" value="Unassembled WGS sequence"/>
</dbReference>
<keyword evidence="4" id="KW-1185">Reference proteome</keyword>
<dbReference type="EnsemblProtists" id="EKX48312">
    <property type="protein sequence ID" value="EKX48312"/>
    <property type="gene ID" value="GUITHDRAFT_136823"/>
</dbReference>
<evidence type="ECO:0000256" key="1">
    <source>
        <dbReference type="SAM" id="MobiDB-lite"/>
    </source>
</evidence>
<dbReference type="GeneID" id="17304950"/>
<dbReference type="HOGENOM" id="CLU_1630173_0_0_1"/>
<reference evidence="2 4" key="1">
    <citation type="journal article" date="2012" name="Nature">
        <title>Algal genomes reveal evolutionary mosaicism and the fate of nucleomorphs.</title>
        <authorList>
            <consortium name="DOE Joint Genome Institute"/>
            <person name="Curtis B.A."/>
            <person name="Tanifuji G."/>
            <person name="Burki F."/>
            <person name="Gruber A."/>
            <person name="Irimia M."/>
            <person name="Maruyama S."/>
            <person name="Arias M.C."/>
            <person name="Ball S.G."/>
            <person name="Gile G.H."/>
            <person name="Hirakawa Y."/>
            <person name="Hopkins J.F."/>
            <person name="Kuo A."/>
            <person name="Rensing S.A."/>
            <person name="Schmutz J."/>
            <person name="Symeonidi A."/>
            <person name="Elias M."/>
            <person name="Eveleigh R.J."/>
            <person name="Herman E.K."/>
            <person name="Klute M.J."/>
            <person name="Nakayama T."/>
            <person name="Obornik M."/>
            <person name="Reyes-Prieto A."/>
            <person name="Armbrust E.V."/>
            <person name="Aves S.J."/>
            <person name="Beiko R.G."/>
            <person name="Coutinho P."/>
            <person name="Dacks J.B."/>
            <person name="Durnford D.G."/>
            <person name="Fast N.M."/>
            <person name="Green B.R."/>
            <person name="Grisdale C.J."/>
            <person name="Hempel F."/>
            <person name="Henrissat B."/>
            <person name="Hoppner M.P."/>
            <person name="Ishida K."/>
            <person name="Kim E."/>
            <person name="Koreny L."/>
            <person name="Kroth P.G."/>
            <person name="Liu Y."/>
            <person name="Malik S.B."/>
            <person name="Maier U.G."/>
            <person name="McRose D."/>
            <person name="Mock T."/>
            <person name="Neilson J.A."/>
            <person name="Onodera N.T."/>
            <person name="Poole A.M."/>
            <person name="Pritham E.J."/>
            <person name="Richards T.A."/>
            <person name="Rocap G."/>
            <person name="Roy S.W."/>
            <person name="Sarai C."/>
            <person name="Schaack S."/>
            <person name="Shirato S."/>
            <person name="Slamovits C.H."/>
            <person name="Spencer D.F."/>
            <person name="Suzuki S."/>
            <person name="Worden A.Z."/>
            <person name="Zauner S."/>
            <person name="Barry K."/>
            <person name="Bell C."/>
            <person name="Bharti A.K."/>
            <person name="Crow J.A."/>
            <person name="Grimwood J."/>
            <person name="Kramer R."/>
            <person name="Lindquist E."/>
            <person name="Lucas S."/>
            <person name="Salamov A."/>
            <person name="McFadden G.I."/>
            <person name="Lane C.E."/>
            <person name="Keeling P.J."/>
            <person name="Gray M.W."/>
            <person name="Grigoriev I.V."/>
            <person name="Archibald J.M."/>
        </authorList>
    </citation>
    <scope>NUCLEOTIDE SEQUENCE</scope>
    <source>
        <strain evidence="2 4">CCMP2712</strain>
    </source>
</reference>
<sequence>MLSSGSCRQRQTTKEAANELSAQLAQERLKMKHRRRTQKRLESSTTVEGAREVGDAETHKVEQREAASHSRRTADAKTTKKFADELELASHVLLSAVRERDQLQESYLLNQLDGEAMLSRAKEKIQRNHRPCSFCNFKFTSELLFGEDKRCPRCYLLYGPDCK</sequence>
<proteinExistence type="predicted"/>
<dbReference type="KEGG" id="gtt:GUITHDRAFT_136823"/>